<dbReference type="InParanoid" id="A7F5T9"/>
<dbReference type="CDD" id="cd15849">
    <property type="entry name" value="SNARE_Sso1"/>
    <property type="match status" value="1"/>
</dbReference>
<dbReference type="Gene3D" id="1.20.58.70">
    <property type="match status" value="1"/>
</dbReference>
<feature type="coiled-coil region" evidence="2">
    <location>
        <begin position="159"/>
        <end position="186"/>
    </location>
</feature>
<dbReference type="Pfam" id="PF00804">
    <property type="entry name" value="Syntaxin"/>
    <property type="match status" value="1"/>
</dbReference>
<proteinExistence type="inferred from homology"/>
<dbReference type="KEGG" id="ssl:SS1G_12967"/>
<accession>A7F5T9</accession>
<dbReference type="STRING" id="665079.A7F5T9"/>
<dbReference type="InterPro" id="IPR000727">
    <property type="entry name" value="T_SNARE_dom"/>
</dbReference>
<dbReference type="GO" id="GO:0006906">
    <property type="term" value="P:vesicle fusion"/>
    <property type="evidence" value="ECO:0000318"/>
    <property type="project" value="GO_Central"/>
</dbReference>
<dbReference type="InterPro" id="IPR006011">
    <property type="entry name" value="Syntaxin_N"/>
</dbReference>
<feature type="domain" description="T-SNARE coiled-coil homology" evidence="5">
    <location>
        <begin position="234"/>
        <end position="296"/>
    </location>
</feature>
<dbReference type="GO" id="GO:0012505">
    <property type="term" value="C:endomembrane system"/>
    <property type="evidence" value="ECO:0000318"/>
    <property type="project" value="GO_Central"/>
</dbReference>
<dbReference type="PROSITE" id="PS50192">
    <property type="entry name" value="T_SNARE"/>
    <property type="match status" value="1"/>
</dbReference>
<dbReference type="PANTHER" id="PTHR19957">
    <property type="entry name" value="SYNTAXIN"/>
    <property type="match status" value="1"/>
</dbReference>
<evidence type="ECO:0000256" key="2">
    <source>
        <dbReference type="SAM" id="Coils"/>
    </source>
</evidence>
<dbReference type="OMA" id="CHPINIR"/>
<evidence type="ECO:0000256" key="4">
    <source>
        <dbReference type="SAM" id="Phobius"/>
    </source>
</evidence>
<feature type="compositionally biased region" description="Gly residues" evidence="3">
    <location>
        <begin position="1"/>
        <end position="11"/>
    </location>
</feature>
<dbReference type="FunCoup" id="A7F5T9">
    <property type="interactions" value="534"/>
</dbReference>
<dbReference type="eggNOG" id="KOG0810">
    <property type="taxonomic scope" value="Eukaryota"/>
</dbReference>
<dbReference type="EMBL" id="CH476643">
    <property type="protein sequence ID" value="EDN98110.1"/>
    <property type="molecule type" value="Genomic_DNA"/>
</dbReference>
<dbReference type="GO" id="GO:0005484">
    <property type="term" value="F:SNAP receptor activity"/>
    <property type="evidence" value="ECO:0000318"/>
    <property type="project" value="GO_Central"/>
</dbReference>
<dbReference type="GO" id="GO:0006887">
    <property type="term" value="P:exocytosis"/>
    <property type="evidence" value="ECO:0000318"/>
    <property type="project" value="GO_Central"/>
</dbReference>
<keyword evidence="4" id="KW-1133">Transmembrane helix</keyword>
<dbReference type="InterPro" id="IPR010989">
    <property type="entry name" value="SNARE"/>
</dbReference>
<keyword evidence="7" id="KW-1185">Reference proteome</keyword>
<dbReference type="RefSeq" id="XP_001585875.1">
    <property type="nucleotide sequence ID" value="XM_001585825.1"/>
</dbReference>
<dbReference type="InterPro" id="IPR045242">
    <property type="entry name" value="Syntaxin"/>
</dbReference>
<dbReference type="GO" id="GO:0000149">
    <property type="term" value="F:SNARE binding"/>
    <property type="evidence" value="ECO:0000318"/>
    <property type="project" value="GO_Central"/>
</dbReference>
<dbReference type="SUPFAM" id="SSF47661">
    <property type="entry name" value="t-snare proteins"/>
    <property type="match status" value="1"/>
</dbReference>
<dbReference type="GeneID" id="5482027"/>
<dbReference type="HOGENOM" id="CLU_042423_0_2_1"/>
<protein>
    <recommendedName>
        <fullName evidence="5">t-SNARE coiled-coil homology domain-containing protein</fullName>
    </recommendedName>
</protein>
<keyword evidence="2" id="KW-0175">Coiled coil</keyword>
<dbReference type="GO" id="GO:0005886">
    <property type="term" value="C:plasma membrane"/>
    <property type="evidence" value="ECO:0000318"/>
    <property type="project" value="GO_Central"/>
</dbReference>
<dbReference type="GO" id="GO:0048278">
    <property type="term" value="P:vesicle docking"/>
    <property type="evidence" value="ECO:0000318"/>
    <property type="project" value="GO_Central"/>
</dbReference>
<dbReference type="PANTHER" id="PTHR19957:SF380">
    <property type="entry name" value="SYNTAXIN FAMILY PROTEIN"/>
    <property type="match status" value="1"/>
</dbReference>
<keyword evidence="4" id="KW-0812">Transmembrane</keyword>
<feature type="transmembrane region" description="Helical" evidence="4">
    <location>
        <begin position="308"/>
        <end position="329"/>
    </location>
</feature>
<evidence type="ECO:0000313" key="7">
    <source>
        <dbReference type="Proteomes" id="UP000001312"/>
    </source>
</evidence>
<dbReference type="AlphaFoldDB" id="A7F5T9"/>
<keyword evidence="4" id="KW-0472">Membrane</keyword>
<dbReference type="Pfam" id="PF05739">
    <property type="entry name" value="SNARE"/>
    <property type="match status" value="1"/>
</dbReference>
<sequence length="409" mass="45387">MAQYGNYGGGDNPYAQQASPGYPQSPPYDNGAAMGRDSYGGEHLSAHNHCHPINIRAGQNLEMASLAQNGSQPGQQYDPNAILNRCRQIDIDIDDNARGIAALESLRSRINGEVDQGGITRDLEDISSQTMSQHRNLIEELRKIKLMPDAGSDMNTKQIGRVQRKLKKTMDEFNAKEQQIKNAVRDQMRREYRIVNADATEEEVAAAVPDSEPQQMFQQALMTSNRQGQANTTLNAVRDRNAAIKKIEKDIIEIATLFQQMEELVVQQEAAVVNIEMKGEEVVENLDKGVQQMDTAIVSARSRNRKKWYCLGIVVIIVAIIAIVLAVHFTNSSKNNNDNKTAKRSIPTIGTARVVPGTDFTTSDRLVVPGASFLESKIVVPGQQWSEDKAVVPGVEFTRVVRKWKKFVA</sequence>
<gene>
    <name evidence="6" type="ORF">SS1G_12967</name>
</gene>
<evidence type="ECO:0000256" key="3">
    <source>
        <dbReference type="SAM" id="MobiDB-lite"/>
    </source>
</evidence>
<dbReference type="SMART" id="SM00397">
    <property type="entry name" value="t_SNARE"/>
    <property type="match status" value="1"/>
</dbReference>
<organism evidence="6 7">
    <name type="scientific">Sclerotinia sclerotiorum (strain ATCC 18683 / 1980 / Ss-1)</name>
    <name type="common">White mold</name>
    <name type="synonym">Whetzelinia sclerotiorum</name>
    <dbReference type="NCBI Taxonomy" id="665079"/>
    <lineage>
        <taxon>Eukaryota</taxon>
        <taxon>Fungi</taxon>
        <taxon>Dikarya</taxon>
        <taxon>Ascomycota</taxon>
        <taxon>Pezizomycotina</taxon>
        <taxon>Leotiomycetes</taxon>
        <taxon>Helotiales</taxon>
        <taxon>Sclerotiniaceae</taxon>
        <taxon>Sclerotinia</taxon>
    </lineage>
</organism>
<evidence type="ECO:0000259" key="5">
    <source>
        <dbReference type="PROSITE" id="PS50192"/>
    </source>
</evidence>
<dbReference type="GO" id="GO:0006886">
    <property type="term" value="P:intracellular protein transport"/>
    <property type="evidence" value="ECO:0000318"/>
    <property type="project" value="GO_Central"/>
</dbReference>
<reference evidence="7" key="1">
    <citation type="journal article" date="2011" name="PLoS Genet.">
        <title>Genomic analysis of the necrotrophic fungal pathogens Sclerotinia sclerotiorum and Botrytis cinerea.</title>
        <authorList>
            <person name="Amselem J."/>
            <person name="Cuomo C.A."/>
            <person name="van Kan J.A."/>
            <person name="Viaud M."/>
            <person name="Benito E.P."/>
            <person name="Couloux A."/>
            <person name="Coutinho P.M."/>
            <person name="de Vries R.P."/>
            <person name="Dyer P.S."/>
            <person name="Fillinger S."/>
            <person name="Fournier E."/>
            <person name="Gout L."/>
            <person name="Hahn M."/>
            <person name="Kohn L."/>
            <person name="Lapalu N."/>
            <person name="Plummer K.M."/>
            <person name="Pradier J.M."/>
            <person name="Quevillon E."/>
            <person name="Sharon A."/>
            <person name="Simon A."/>
            <person name="ten Have A."/>
            <person name="Tudzynski B."/>
            <person name="Tudzynski P."/>
            <person name="Wincker P."/>
            <person name="Andrew M."/>
            <person name="Anthouard V."/>
            <person name="Beever R.E."/>
            <person name="Beffa R."/>
            <person name="Benoit I."/>
            <person name="Bouzid O."/>
            <person name="Brault B."/>
            <person name="Chen Z."/>
            <person name="Choquer M."/>
            <person name="Collemare J."/>
            <person name="Cotton P."/>
            <person name="Danchin E.G."/>
            <person name="Da Silva C."/>
            <person name="Gautier A."/>
            <person name="Giraud C."/>
            <person name="Giraud T."/>
            <person name="Gonzalez C."/>
            <person name="Grossetete S."/>
            <person name="Guldener U."/>
            <person name="Henrissat B."/>
            <person name="Howlett B.J."/>
            <person name="Kodira C."/>
            <person name="Kretschmer M."/>
            <person name="Lappartient A."/>
            <person name="Leroch M."/>
            <person name="Levis C."/>
            <person name="Mauceli E."/>
            <person name="Neuveglise C."/>
            <person name="Oeser B."/>
            <person name="Pearson M."/>
            <person name="Poulain J."/>
            <person name="Poussereau N."/>
            <person name="Quesneville H."/>
            <person name="Rascle C."/>
            <person name="Schumacher J."/>
            <person name="Segurens B."/>
            <person name="Sexton A."/>
            <person name="Silva E."/>
            <person name="Sirven C."/>
            <person name="Soanes D.M."/>
            <person name="Talbot N.J."/>
            <person name="Templeton M."/>
            <person name="Yandava C."/>
            <person name="Yarden O."/>
            <person name="Zeng Q."/>
            <person name="Rollins J.A."/>
            <person name="Lebrun M.H."/>
            <person name="Dickman M."/>
        </authorList>
    </citation>
    <scope>NUCLEOTIDE SEQUENCE [LARGE SCALE GENOMIC DNA]</scope>
    <source>
        <strain evidence="7">ATCC 18683 / 1980 / Ss-1</strain>
    </source>
</reference>
<feature type="region of interest" description="Disordered" evidence="3">
    <location>
        <begin position="1"/>
        <end position="47"/>
    </location>
</feature>
<dbReference type="GO" id="GO:0031201">
    <property type="term" value="C:SNARE complex"/>
    <property type="evidence" value="ECO:0000318"/>
    <property type="project" value="GO_Central"/>
</dbReference>
<dbReference type="Proteomes" id="UP000001312">
    <property type="component" value="Unassembled WGS sequence"/>
</dbReference>
<evidence type="ECO:0000256" key="1">
    <source>
        <dbReference type="ARBA" id="ARBA00009063"/>
    </source>
</evidence>
<comment type="similarity">
    <text evidence="1">Belongs to the syntaxin family.</text>
</comment>
<name>A7F5T9_SCLS1</name>
<evidence type="ECO:0000313" key="6">
    <source>
        <dbReference type="EMBL" id="EDN98110.1"/>
    </source>
</evidence>